<sequence>MSAFSSDFLFYALLLFCLLLAVGLSVAAWRRSNRQRLALRLVAGWVAAAALWLIAYPPARTIPGSRQQAILLMPGYQPDSLQALLRQLGAGTQLWRYGAALTPDTPALHSLVALRERLPYLRQLHVLGRGLPPDATVVADSLRLIRHGSATVAGFRVGQWPRQLALGKELQVNGSFVAAGDKTPVWVGLRAAGKTRDSMQLKNGRGAFQLRYAPKATGLAEYELWARRGEQLVAREPVPVEVTAVAPLRVLLLTTTPGFEFNFLKNYLGTQQHRVALRTQVSKGLTQTAFLNQSTHDLRRLSPALLTRYDVVVADNGTLTSLAPAEVQAVRAAIQNQGLGLLLLAEPGALPRALPGRAAFSLLPRPTGADLPQPVRWPNAPTALAAPLAAELRLQAGGTALATDARQRPVAGVTRVGLGHVGVSTLAATYPWQLQTATTAGYGAFWSRLLAAVARPAPMAAQWQVVEPWPRPHQPITLRLESTTLPATLPVVTTAKQPAVRLPMQQDTRLPEWSTGQFWPTAAGWHQVQGPGATRQWFYVFAPTAWQATEHDAYYQTPATATADNLPPATTRQPWAVGWFVALFVLAAGTLWLEEKL</sequence>
<feature type="transmembrane region" description="Helical" evidence="1">
    <location>
        <begin position="12"/>
        <end position="30"/>
    </location>
</feature>
<feature type="transmembrane region" description="Helical" evidence="1">
    <location>
        <begin position="37"/>
        <end position="56"/>
    </location>
</feature>
<evidence type="ECO:0008006" key="4">
    <source>
        <dbReference type="Google" id="ProtNLM"/>
    </source>
</evidence>
<accession>A0ABR7MH58</accession>
<proteinExistence type="predicted"/>
<dbReference type="EMBL" id="JACSCY010000003">
    <property type="protein sequence ID" value="MBC6610386.1"/>
    <property type="molecule type" value="Genomic_DNA"/>
</dbReference>
<evidence type="ECO:0000313" key="3">
    <source>
        <dbReference type="Proteomes" id="UP000622017"/>
    </source>
</evidence>
<feature type="transmembrane region" description="Helical" evidence="1">
    <location>
        <begin position="575"/>
        <end position="593"/>
    </location>
</feature>
<organism evidence="2 3">
    <name type="scientific">Hymenobacter citatus</name>
    <dbReference type="NCBI Taxonomy" id="2763506"/>
    <lineage>
        <taxon>Bacteria</taxon>
        <taxon>Pseudomonadati</taxon>
        <taxon>Bacteroidota</taxon>
        <taxon>Cytophagia</taxon>
        <taxon>Cytophagales</taxon>
        <taxon>Hymenobacteraceae</taxon>
        <taxon>Hymenobacter</taxon>
    </lineage>
</organism>
<keyword evidence="1" id="KW-1133">Transmembrane helix</keyword>
<gene>
    <name evidence="2" type="ORF">H8B15_05610</name>
</gene>
<dbReference type="Proteomes" id="UP000622017">
    <property type="component" value="Unassembled WGS sequence"/>
</dbReference>
<keyword evidence="3" id="KW-1185">Reference proteome</keyword>
<evidence type="ECO:0000256" key="1">
    <source>
        <dbReference type="SAM" id="Phobius"/>
    </source>
</evidence>
<reference evidence="2 3" key="1">
    <citation type="submission" date="2020-08" db="EMBL/GenBank/DDBJ databases">
        <title>Hymenobacter sp.</title>
        <authorList>
            <person name="Kim M.K."/>
        </authorList>
    </citation>
    <scope>NUCLEOTIDE SEQUENCE [LARGE SCALE GENOMIC DNA]</scope>
    <source>
        <strain evidence="2 3">BT507</strain>
    </source>
</reference>
<dbReference type="SUPFAM" id="SSF52317">
    <property type="entry name" value="Class I glutamine amidotransferase-like"/>
    <property type="match status" value="1"/>
</dbReference>
<comment type="caution">
    <text evidence="2">The sequence shown here is derived from an EMBL/GenBank/DDBJ whole genome shotgun (WGS) entry which is preliminary data.</text>
</comment>
<keyword evidence="1" id="KW-0472">Membrane</keyword>
<name>A0ABR7MH58_9BACT</name>
<evidence type="ECO:0000313" key="2">
    <source>
        <dbReference type="EMBL" id="MBC6610386.1"/>
    </source>
</evidence>
<keyword evidence="1" id="KW-0812">Transmembrane</keyword>
<protein>
    <recommendedName>
        <fullName evidence="4">Carboxypeptidase regulatory-like domain-containing protein</fullName>
    </recommendedName>
</protein>
<dbReference type="RefSeq" id="WP_187318690.1">
    <property type="nucleotide sequence ID" value="NZ_JACSCY010000003.1"/>
</dbReference>
<dbReference type="InterPro" id="IPR029062">
    <property type="entry name" value="Class_I_gatase-like"/>
</dbReference>